<dbReference type="AlphaFoldDB" id="A0A6J5ULT5"/>
<keyword evidence="1" id="KW-1133">Transmembrane helix</keyword>
<evidence type="ECO:0000256" key="1">
    <source>
        <dbReference type="SAM" id="Phobius"/>
    </source>
</evidence>
<proteinExistence type="predicted"/>
<dbReference type="Proteomes" id="UP000507222">
    <property type="component" value="Unassembled WGS sequence"/>
</dbReference>
<feature type="transmembrane region" description="Helical" evidence="1">
    <location>
        <begin position="21"/>
        <end position="44"/>
    </location>
</feature>
<keyword evidence="1" id="KW-0472">Membrane</keyword>
<keyword evidence="1" id="KW-0812">Transmembrane</keyword>
<evidence type="ECO:0000313" key="3">
    <source>
        <dbReference type="Proteomes" id="UP000507222"/>
    </source>
</evidence>
<organism evidence="2 3">
    <name type="scientific">Prunus armeniaca</name>
    <name type="common">Apricot</name>
    <name type="synonym">Armeniaca vulgaris</name>
    <dbReference type="NCBI Taxonomy" id="36596"/>
    <lineage>
        <taxon>Eukaryota</taxon>
        <taxon>Viridiplantae</taxon>
        <taxon>Streptophyta</taxon>
        <taxon>Embryophyta</taxon>
        <taxon>Tracheophyta</taxon>
        <taxon>Spermatophyta</taxon>
        <taxon>Magnoliopsida</taxon>
        <taxon>eudicotyledons</taxon>
        <taxon>Gunneridae</taxon>
        <taxon>Pentapetalae</taxon>
        <taxon>rosids</taxon>
        <taxon>fabids</taxon>
        <taxon>Rosales</taxon>
        <taxon>Rosaceae</taxon>
        <taxon>Amygdaloideae</taxon>
        <taxon>Amygdaleae</taxon>
        <taxon>Prunus</taxon>
    </lineage>
</organism>
<protein>
    <recommendedName>
        <fullName evidence="4">DUF4408 domain-containing protein</fullName>
    </recommendedName>
</protein>
<evidence type="ECO:0000313" key="2">
    <source>
        <dbReference type="EMBL" id="CAB4275108.1"/>
    </source>
</evidence>
<reference evidence="2 3" key="1">
    <citation type="submission" date="2020-05" db="EMBL/GenBank/DDBJ databases">
        <authorList>
            <person name="Campoy J."/>
            <person name="Schneeberger K."/>
            <person name="Spophaly S."/>
        </authorList>
    </citation>
    <scope>NUCLEOTIDE SEQUENCE [LARGE SCALE GENOMIC DNA]</scope>
    <source>
        <strain evidence="2">PruArmRojPasFocal</strain>
    </source>
</reference>
<sequence length="212" mass="24290">MGRESGRVTKERELQEYIVHTVLFTAGAAVLMACLQRVILMVFLMEQWRAWVFLVLNLILLAILFTPISSTSNFDQNQQCSSNNSNAEVVENIERKNKRREYYRCPSSEQAVEEVKECDEEICKKRSTSVENEEEGFEDQTEEVSKEALNERVEAFIVMFRQHLVSDARNESRNLSTKKNKQAIGTVYPLECPCGGRGPQAYLLVVGVAWQQ</sequence>
<feature type="transmembrane region" description="Helical" evidence="1">
    <location>
        <begin position="50"/>
        <end position="68"/>
    </location>
</feature>
<accession>A0A6J5ULT5</accession>
<dbReference type="PROSITE" id="PS51257">
    <property type="entry name" value="PROKAR_LIPOPROTEIN"/>
    <property type="match status" value="1"/>
</dbReference>
<dbReference type="PANTHER" id="PTHR35997:SF5">
    <property type="entry name" value="OS09G0539700 PROTEIN"/>
    <property type="match status" value="1"/>
</dbReference>
<gene>
    <name evidence="2" type="ORF">CURHAP_LOCUS23896</name>
</gene>
<name>A0A6J5ULT5_PRUAR</name>
<evidence type="ECO:0008006" key="4">
    <source>
        <dbReference type="Google" id="ProtNLM"/>
    </source>
</evidence>
<dbReference type="EMBL" id="CAEKDK010000003">
    <property type="protein sequence ID" value="CAB4275108.1"/>
    <property type="molecule type" value="Genomic_DNA"/>
</dbReference>
<dbReference type="PANTHER" id="PTHR35997">
    <property type="entry name" value="COTTON FIBER PROTEIN-RELATED"/>
    <property type="match status" value="1"/>
</dbReference>